<reference evidence="1" key="1">
    <citation type="submission" date="2015-07" db="EMBL/GenBank/DDBJ databases">
        <title>MeaNS - Measles Nucleotide Surveillance Program.</title>
        <authorList>
            <person name="Tran T."/>
            <person name="Druce J."/>
        </authorList>
    </citation>
    <scope>NUCLEOTIDE SEQUENCE</scope>
    <source>
        <strain evidence="1">UCB-OBI-ISO-001</strain>
        <tissue evidence="1">Gonad</tissue>
    </source>
</reference>
<name>A0A0L8FXT8_OCTBM</name>
<dbReference type="AlphaFoldDB" id="A0A0L8FXT8"/>
<dbReference type="EMBL" id="KQ425361">
    <property type="protein sequence ID" value="KOF69567.1"/>
    <property type="molecule type" value="Genomic_DNA"/>
</dbReference>
<evidence type="ECO:0000313" key="1">
    <source>
        <dbReference type="EMBL" id="KOF69567.1"/>
    </source>
</evidence>
<accession>A0A0L8FXT8</accession>
<protein>
    <submittedName>
        <fullName evidence="1">Uncharacterized protein</fullName>
    </submittedName>
</protein>
<organism evidence="1">
    <name type="scientific">Octopus bimaculoides</name>
    <name type="common">California two-spotted octopus</name>
    <dbReference type="NCBI Taxonomy" id="37653"/>
    <lineage>
        <taxon>Eukaryota</taxon>
        <taxon>Metazoa</taxon>
        <taxon>Spiralia</taxon>
        <taxon>Lophotrochozoa</taxon>
        <taxon>Mollusca</taxon>
        <taxon>Cephalopoda</taxon>
        <taxon>Coleoidea</taxon>
        <taxon>Octopodiformes</taxon>
        <taxon>Octopoda</taxon>
        <taxon>Incirrata</taxon>
        <taxon>Octopodidae</taxon>
        <taxon>Octopus</taxon>
    </lineage>
</organism>
<sequence length="72" mass="8185">MHFVNVANGRFVTKFVVHSSKASTLVYFLDHLCLFLHLSVICENRVLLYFFCSQVPCLWIGICKSINFISGG</sequence>
<proteinExistence type="predicted"/>
<gene>
    <name evidence="1" type="ORF">OCBIM_22004566mg</name>
</gene>